<dbReference type="Gene3D" id="3.80.10.10">
    <property type="entry name" value="Ribonuclease Inhibitor"/>
    <property type="match status" value="1"/>
</dbReference>
<sequence>TKLTVRAVDATGQVVKMTNELSSSSLARLVSAFPNLTHLDVCLSRRISNYRKSLIRLTHLQSLRVQEYRKTSAGRWNPVTAIFPAAEYTNELRRLAPSLSQLTTVEFSVLGDNVDEGEGSSHCACGGDCEQMDSPPEMTVDYRFSVVRTSSEVSFVLRDTHVCDAR</sequence>
<comment type="caution">
    <text evidence="1">The sequence shown here is derived from an EMBL/GenBank/DDBJ whole genome shotgun (WGS) entry which is preliminary data.</text>
</comment>
<proteinExistence type="predicted"/>
<dbReference type="AlphaFoldDB" id="A0AAD6WZ21"/>
<feature type="non-terminal residue" evidence="1">
    <location>
        <position position="166"/>
    </location>
</feature>
<gene>
    <name evidence="1" type="ORF">C8F04DRAFT_1106529</name>
</gene>
<protein>
    <submittedName>
        <fullName evidence="1">Uncharacterized protein</fullName>
    </submittedName>
</protein>
<feature type="non-terminal residue" evidence="1">
    <location>
        <position position="1"/>
    </location>
</feature>
<keyword evidence="2" id="KW-1185">Reference proteome</keyword>
<dbReference type="Proteomes" id="UP001218188">
    <property type="component" value="Unassembled WGS sequence"/>
</dbReference>
<evidence type="ECO:0000313" key="2">
    <source>
        <dbReference type="Proteomes" id="UP001218188"/>
    </source>
</evidence>
<organism evidence="1 2">
    <name type="scientific">Mycena alexandri</name>
    <dbReference type="NCBI Taxonomy" id="1745969"/>
    <lineage>
        <taxon>Eukaryota</taxon>
        <taxon>Fungi</taxon>
        <taxon>Dikarya</taxon>
        <taxon>Basidiomycota</taxon>
        <taxon>Agaricomycotina</taxon>
        <taxon>Agaricomycetes</taxon>
        <taxon>Agaricomycetidae</taxon>
        <taxon>Agaricales</taxon>
        <taxon>Marasmiineae</taxon>
        <taxon>Mycenaceae</taxon>
        <taxon>Mycena</taxon>
    </lineage>
</organism>
<name>A0AAD6WZ21_9AGAR</name>
<dbReference type="InterPro" id="IPR032675">
    <property type="entry name" value="LRR_dom_sf"/>
</dbReference>
<accession>A0AAD6WZ21</accession>
<reference evidence="1" key="1">
    <citation type="submission" date="2023-03" db="EMBL/GenBank/DDBJ databases">
        <title>Massive genome expansion in bonnet fungi (Mycena s.s.) driven by repeated elements and novel gene families across ecological guilds.</title>
        <authorList>
            <consortium name="Lawrence Berkeley National Laboratory"/>
            <person name="Harder C.B."/>
            <person name="Miyauchi S."/>
            <person name="Viragh M."/>
            <person name="Kuo A."/>
            <person name="Thoen E."/>
            <person name="Andreopoulos B."/>
            <person name="Lu D."/>
            <person name="Skrede I."/>
            <person name="Drula E."/>
            <person name="Henrissat B."/>
            <person name="Morin E."/>
            <person name="Kohler A."/>
            <person name="Barry K."/>
            <person name="LaButti K."/>
            <person name="Morin E."/>
            <person name="Salamov A."/>
            <person name="Lipzen A."/>
            <person name="Mereny Z."/>
            <person name="Hegedus B."/>
            <person name="Baldrian P."/>
            <person name="Stursova M."/>
            <person name="Weitz H."/>
            <person name="Taylor A."/>
            <person name="Grigoriev I.V."/>
            <person name="Nagy L.G."/>
            <person name="Martin F."/>
            <person name="Kauserud H."/>
        </authorList>
    </citation>
    <scope>NUCLEOTIDE SEQUENCE</scope>
    <source>
        <strain evidence="1">CBHHK200</strain>
    </source>
</reference>
<evidence type="ECO:0000313" key="1">
    <source>
        <dbReference type="EMBL" id="KAJ7032783.1"/>
    </source>
</evidence>
<dbReference type="EMBL" id="JARJCM010000070">
    <property type="protein sequence ID" value="KAJ7032783.1"/>
    <property type="molecule type" value="Genomic_DNA"/>
</dbReference>